<dbReference type="InterPro" id="IPR003593">
    <property type="entry name" value="AAA+_ATPase"/>
</dbReference>
<sequence>MTIGDVLGEQPGAEGRTTSGLARIREMSDRITRERGGHLHAVDDEPDREQVRAEVSALQARTSSQGWEKLLASWPYEDYSTASLDALDPRHQHVARIRAWAEDPNGRTLLLSGATGVGKTHVAFALLRHFAEQGRTVKAWKEKSYLDALLPDGGPEPAWKVRDGAARVQDLLVDDLGANRDLERGAATEFVQRELCDLFSPRLGRGKRLIITTNLGPAELERLYDERIISRISQQITVVQITGPDRRTRAGW</sequence>
<dbReference type="RefSeq" id="WP_387346179.1">
    <property type="nucleotide sequence ID" value="NZ_JBIAXI010000024.1"/>
</dbReference>
<dbReference type="PANTHER" id="PTHR30050">
    <property type="entry name" value="CHROMOSOMAL REPLICATION INITIATOR PROTEIN DNAA"/>
    <property type="match status" value="1"/>
</dbReference>
<dbReference type="PANTHER" id="PTHR30050:SF4">
    <property type="entry name" value="ATP-BINDING PROTEIN RV3427C IN INSERTION SEQUENCE-RELATED"/>
    <property type="match status" value="1"/>
</dbReference>
<reference evidence="2 3" key="1">
    <citation type="submission" date="2024-10" db="EMBL/GenBank/DDBJ databases">
        <title>The Natural Products Discovery Center: Release of the First 8490 Sequenced Strains for Exploring Actinobacteria Biosynthetic Diversity.</title>
        <authorList>
            <person name="Kalkreuter E."/>
            <person name="Kautsar S.A."/>
            <person name="Yang D."/>
            <person name="Bader C.D."/>
            <person name="Teijaro C.N."/>
            <person name="Fluegel L."/>
            <person name="Davis C.M."/>
            <person name="Simpson J.R."/>
            <person name="Lauterbach L."/>
            <person name="Steele A.D."/>
            <person name="Gui C."/>
            <person name="Meng S."/>
            <person name="Li G."/>
            <person name="Viehrig K."/>
            <person name="Ye F."/>
            <person name="Su P."/>
            <person name="Kiefer A.F."/>
            <person name="Nichols A."/>
            <person name="Cepeda A.J."/>
            <person name="Yan W."/>
            <person name="Fan B."/>
            <person name="Jiang Y."/>
            <person name="Adhikari A."/>
            <person name="Zheng C.-J."/>
            <person name="Schuster L."/>
            <person name="Cowan T.M."/>
            <person name="Smanski M.J."/>
            <person name="Chevrette M.G."/>
            <person name="De Carvalho L.P.S."/>
            <person name="Shen B."/>
        </authorList>
    </citation>
    <scope>NUCLEOTIDE SEQUENCE [LARGE SCALE GENOMIC DNA]</scope>
    <source>
        <strain evidence="2 3">NPDC001281</strain>
    </source>
</reference>
<proteinExistence type="predicted"/>
<comment type="caution">
    <text evidence="2">The sequence shown here is derived from an EMBL/GenBank/DDBJ whole genome shotgun (WGS) entry which is preliminary data.</text>
</comment>
<dbReference type="InterPro" id="IPR027417">
    <property type="entry name" value="P-loop_NTPase"/>
</dbReference>
<accession>A0ABW6VF16</accession>
<dbReference type="Proteomes" id="UP001602119">
    <property type="component" value="Unassembled WGS sequence"/>
</dbReference>
<evidence type="ECO:0000259" key="1">
    <source>
        <dbReference type="SMART" id="SM00382"/>
    </source>
</evidence>
<name>A0ABW6VF16_MICFU</name>
<feature type="domain" description="AAA+ ATPase" evidence="1">
    <location>
        <begin position="105"/>
        <end position="233"/>
    </location>
</feature>
<dbReference type="Pfam" id="PF01695">
    <property type="entry name" value="IstB_IS21"/>
    <property type="match status" value="1"/>
</dbReference>
<protein>
    <submittedName>
        <fullName evidence="2">DnaA ATPase domain-containing protein</fullName>
    </submittedName>
</protein>
<dbReference type="SUPFAM" id="SSF52540">
    <property type="entry name" value="P-loop containing nucleoside triphosphate hydrolases"/>
    <property type="match status" value="1"/>
</dbReference>
<dbReference type="SMART" id="SM00382">
    <property type="entry name" value="AAA"/>
    <property type="match status" value="1"/>
</dbReference>
<dbReference type="InterPro" id="IPR002611">
    <property type="entry name" value="IstB_ATP-bd"/>
</dbReference>
<organism evidence="2 3">
    <name type="scientific">Microtetraspora fusca</name>
    <dbReference type="NCBI Taxonomy" id="1997"/>
    <lineage>
        <taxon>Bacteria</taxon>
        <taxon>Bacillati</taxon>
        <taxon>Actinomycetota</taxon>
        <taxon>Actinomycetes</taxon>
        <taxon>Streptosporangiales</taxon>
        <taxon>Streptosporangiaceae</taxon>
        <taxon>Microtetraspora</taxon>
    </lineage>
</organism>
<dbReference type="CDD" id="cd00009">
    <property type="entry name" value="AAA"/>
    <property type="match status" value="1"/>
</dbReference>
<gene>
    <name evidence="2" type="ORF">ACFY05_32060</name>
</gene>
<evidence type="ECO:0000313" key="3">
    <source>
        <dbReference type="Proteomes" id="UP001602119"/>
    </source>
</evidence>
<dbReference type="Gene3D" id="3.40.50.300">
    <property type="entry name" value="P-loop containing nucleotide triphosphate hydrolases"/>
    <property type="match status" value="1"/>
</dbReference>
<dbReference type="EMBL" id="JBIAXI010000024">
    <property type="protein sequence ID" value="MFF4777501.1"/>
    <property type="molecule type" value="Genomic_DNA"/>
</dbReference>
<keyword evidence="3" id="KW-1185">Reference proteome</keyword>
<evidence type="ECO:0000313" key="2">
    <source>
        <dbReference type="EMBL" id="MFF4777501.1"/>
    </source>
</evidence>